<proteinExistence type="predicted"/>
<gene>
    <name evidence="1" type="ORF">CITCOLO1_LOCUS3404</name>
</gene>
<dbReference type="EMBL" id="OZ021744">
    <property type="protein sequence ID" value="CAK9311739.1"/>
    <property type="molecule type" value="Genomic_DNA"/>
</dbReference>
<reference evidence="1 2" key="1">
    <citation type="submission" date="2024-03" db="EMBL/GenBank/DDBJ databases">
        <authorList>
            <person name="Gkanogiannis A."/>
            <person name="Becerra Lopez-Lavalle L."/>
        </authorList>
    </citation>
    <scope>NUCLEOTIDE SEQUENCE [LARGE SCALE GENOMIC DNA]</scope>
</reference>
<protein>
    <recommendedName>
        <fullName evidence="3">Secreted protein</fullName>
    </recommendedName>
</protein>
<organism evidence="1 2">
    <name type="scientific">Citrullus colocynthis</name>
    <name type="common">colocynth</name>
    <dbReference type="NCBI Taxonomy" id="252529"/>
    <lineage>
        <taxon>Eukaryota</taxon>
        <taxon>Viridiplantae</taxon>
        <taxon>Streptophyta</taxon>
        <taxon>Embryophyta</taxon>
        <taxon>Tracheophyta</taxon>
        <taxon>Spermatophyta</taxon>
        <taxon>Magnoliopsida</taxon>
        <taxon>eudicotyledons</taxon>
        <taxon>Gunneridae</taxon>
        <taxon>Pentapetalae</taxon>
        <taxon>rosids</taxon>
        <taxon>fabids</taxon>
        <taxon>Cucurbitales</taxon>
        <taxon>Cucurbitaceae</taxon>
        <taxon>Benincaseae</taxon>
        <taxon>Citrullus</taxon>
    </lineage>
</organism>
<keyword evidence="2" id="KW-1185">Reference proteome</keyword>
<accession>A0ABP0XUF2</accession>
<evidence type="ECO:0000313" key="2">
    <source>
        <dbReference type="Proteomes" id="UP001642487"/>
    </source>
</evidence>
<sequence length="86" mass="9325">MPNSSSPRPSSLPSLAHTTTLVVVHAATARVSYRHPCAQKQQQKQTISNSFPAQPDWPVAIGCAATVYFAPFVCCGLRRRWICGLG</sequence>
<name>A0ABP0XUF2_9ROSI</name>
<dbReference type="Proteomes" id="UP001642487">
    <property type="component" value="Chromosome 10"/>
</dbReference>
<evidence type="ECO:0000313" key="1">
    <source>
        <dbReference type="EMBL" id="CAK9311739.1"/>
    </source>
</evidence>
<evidence type="ECO:0008006" key="3">
    <source>
        <dbReference type="Google" id="ProtNLM"/>
    </source>
</evidence>
<feature type="non-terminal residue" evidence="1">
    <location>
        <position position="86"/>
    </location>
</feature>